<dbReference type="InterPro" id="IPR038461">
    <property type="entry name" value="Schlafen_AlbA_2_dom_sf"/>
</dbReference>
<name>A0A1H7RA84_9PROT</name>
<evidence type="ECO:0000313" key="4">
    <source>
        <dbReference type="Proteomes" id="UP000198620"/>
    </source>
</evidence>
<sequence>MNSNIKKEAVEMSIKGESIQSLYGYYLANTFLVNRRYQRKLVWTIEEKRSFIDSIIKGYPVPLVLLAEISSSTPKRLLEIIDGMQRLNAIVSFIEQEFDVNGEYFDLDTMADTKLLKDTGKLIQKQNVMNRTVCANLVRYQVPLSVYPETGKNHVDEVFRRLNSNGRHLSKQELRQAGAVSKFASIVRKLSSNIRGDSSASDVLNLSAMKNISITNRNLDYGINVSDIFWVKNNIITKENLRESKDEEIVANIVAWAALEKNTRSSSDILDQLYGLAQQEEASTDLSLANQVELQIQKINEEQLIANIQYVFDKLIEILTASGKTFNGLLFEERQARIPRYFQIVYLSLYELLIEQDREIVDIDKLVKTLDKAGDKTIKLSQGGGNWSAKEKQTAIDSLCGVIGRCFQKTKQNDPARNHWITRFENILMQSSTEQALYDFKIGLHSFDQENRTFNKTLFSKIIKTLAAMANTLPNSTGYCILGVADNPEASLKFEKFYKSKPKKFSNFYITGINDEAIKHHSDIDIYFGKLTQIIKSEPISPRDKDYISRNITSVKYFDKTVIILKLESDSQPSIYGGKYYVRHGTSVVEVPPENFADLFKRFA</sequence>
<dbReference type="InterPro" id="IPR007421">
    <property type="entry name" value="Schlafen_AlbA_2_dom"/>
</dbReference>
<keyword evidence="4" id="KW-1185">Reference proteome</keyword>
<evidence type="ECO:0000259" key="2">
    <source>
        <dbReference type="Pfam" id="PF04326"/>
    </source>
</evidence>
<feature type="domain" description="Schlafen AlbA-2" evidence="2">
    <location>
        <begin position="438"/>
        <end position="590"/>
    </location>
</feature>
<dbReference type="Pfam" id="PF03235">
    <property type="entry name" value="GmrSD_N"/>
    <property type="match status" value="1"/>
</dbReference>
<reference evidence="3 4" key="1">
    <citation type="submission" date="2016-10" db="EMBL/GenBank/DDBJ databases">
        <authorList>
            <person name="de Groot N.N."/>
        </authorList>
    </citation>
    <scope>NUCLEOTIDE SEQUENCE [LARGE SCALE GENOMIC DNA]</scope>
    <source>
        <strain evidence="3 4">Nv1</strain>
    </source>
</reference>
<dbReference type="Pfam" id="PF04326">
    <property type="entry name" value="SLFN_AlbA_2"/>
    <property type="match status" value="1"/>
</dbReference>
<evidence type="ECO:0000259" key="1">
    <source>
        <dbReference type="Pfam" id="PF03235"/>
    </source>
</evidence>
<feature type="domain" description="GmrSD restriction endonucleases N-terminal" evidence="1">
    <location>
        <begin position="33"/>
        <end position="177"/>
    </location>
</feature>
<dbReference type="InterPro" id="IPR004919">
    <property type="entry name" value="GmrSD_N"/>
</dbReference>
<dbReference type="AlphaFoldDB" id="A0A1H7RA84"/>
<organism evidence="3 4">
    <name type="scientific">Nitrosovibrio tenuis</name>
    <dbReference type="NCBI Taxonomy" id="1233"/>
    <lineage>
        <taxon>Bacteria</taxon>
        <taxon>Pseudomonadati</taxon>
        <taxon>Pseudomonadota</taxon>
        <taxon>Betaproteobacteria</taxon>
        <taxon>Nitrosomonadales</taxon>
        <taxon>Nitrosomonadaceae</taxon>
        <taxon>Nitrosovibrio</taxon>
    </lineage>
</organism>
<dbReference type="Proteomes" id="UP000198620">
    <property type="component" value="Unassembled WGS sequence"/>
</dbReference>
<dbReference type="EMBL" id="FOBH01000016">
    <property type="protein sequence ID" value="SEL57059.1"/>
    <property type="molecule type" value="Genomic_DNA"/>
</dbReference>
<dbReference type="RefSeq" id="WP_090829487.1">
    <property type="nucleotide sequence ID" value="NZ_FOBH01000016.1"/>
</dbReference>
<dbReference type="PANTHER" id="PTHR39639">
    <property type="entry name" value="CHROMOSOME 16, WHOLE GENOME SHOTGUN SEQUENCE"/>
    <property type="match status" value="1"/>
</dbReference>
<protein>
    <submittedName>
        <fullName evidence="3">Uncharacterized protein</fullName>
    </submittedName>
</protein>
<evidence type="ECO:0000313" key="3">
    <source>
        <dbReference type="EMBL" id="SEL57059.1"/>
    </source>
</evidence>
<gene>
    <name evidence="3" type="ORF">SAMN05216387_1165</name>
</gene>
<accession>A0A1H7RA84</accession>
<dbReference type="OrthoDB" id="9798761at2"/>
<proteinExistence type="predicted"/>
<dbReference type="PANTHER" id="PTHR39639:SF1">
    <property type="entry name" value="DUF262 DOMAIN-CONTAINING PROTEIN"/>
    <property type="match status" value="1"/>
</dbReference>
<dbReference type="Gene3D" id="3.30.950.30">
    <property type="entry name" value="Schlafen, AAA domain"/>
    <property type="match status" value="1"/>
</dbReference>